<evidence type="ECO:0000256" key="3">
    <source>
        <dbReference type="ARBA" id="ARBA00023125"/>
    </source>
</evidence>
<dbReference type="PROSITE" id="PS50217">
    <property type="entry name" value="BZIP"/>
    <property type="match status" value="1"/>
</dbReference>
<dbReference type="PRINTS" id="PR00041">
    <property type="entry name" value="LEUZIPPRCREB"/>
</dbReference>
<dbReference type="AlphaFoldDB" id="A0A6A4WPV7"/>
<dbReference type="OrthoDB" id="6515429at2759"/>
<proteinExistence type="predicted"/>
<evidence type="ECO:0000313" key="11">
    <source>
        <dbReference type="Proteomes" id="UP000440578"/>
    </source>
</evidence>
<dbReference type="InterPro" id="IPR046347">
    <property type="entry name" value="bZIP_sf"/>
</dbReference>
<evidence type="ECO:0000256" key="4">
    <source>
        <dbReference type="ARBA" id="ARBA00023163"/>
    </source>
</evidence>
<gene>
    <name evidence="10" type="primary">CREM</name>
    <name evidence="10" type="ORF">FJT64_019397</name>
</gene>
<feature type="region of interest" description="Disordered" evidence="7">
    <location>
        <begin position="1"/>
        <end position="42"/>
    </location>
</feature>
<evidence type="ECO:0000256" key="7">
    <source>
        <dbReference type="SAM" id="MobiDB-lite"/>
    </source>
</evidence>
<reference evidence="10 11" key="1">
    <citation type="submission" date="2019-07" db="EMBL/GenBank/DDBJ databases">
        <title>Draft genome assembly of a fouling barnacle, Amphibalanus amphitrite (Darwin, 1854): The first reference genome for Thecostraca.</title>
        <authorList>
            <person name="Kim W."/>
        </authorList>
    </citation>
    <scope>NUCLEOTIDE SEQUENCE [LARGE SCALE GENOMIC DNA]</scope>
    <source>
        <strain evidence="10">SNU_AA5</strain>
        <tissue evidence="10">Soma without cirri and trophi</tissue>
    </source>
</reference>
<protein>
    <submittedName>
        <fullName evidence="10">cAMP-responsive element modulator</fullName>
    </submittedName>
</protein>
<dbReference type="CDD" id="cd14690">
    <property type="entry name" value="bZIP_CREB1"/>
    <property type="match status" value="1"/>
</dbReference>
<keyword evidence="6" id="KW-0175">Coiled coil</keyword>
<organism evidence="10 11">
    <name type="scientific">Amphibalanus amphitrite</name>
    <name type="common">Striped barnacle</name>
    <name type="synonym">Balanus amphitrite</name>
    <dbReference type="NCBI Taxonomy" id="1232801"/>
    <lineage>
        <taxon>Eukaryota</taxon>
        <taxon>Metazoa</taxon>
        <taxon>Ecdysozoa</taxon>
        <taxon>Arthropoda</taxon>
        <taxon>Crustacea</taxon>
        <taxon>Multicrustacea</taxon>
        <taxon>Cirripedia</taxon>
        <taxon>Thoracica</taxon>
        <taxon>Thoracicalcarea</taxon>
        <taxon>Balanomorpha</taxon>
        <taxon>Balanoidea</taxon>
        <taxon>Balanidae</taxon>
        <taxon>Amphibalaninae</taxon>
        <taxon>Amphibalanus</taxon>
    </lineage>
</organism>
<feature type="domain" description="KID" evidence="9">
    <location>
        <begin position="70"/>
        <end position="129"/>
    </location>
</feature>
<dbReference type="Pfam" id="PF02173">
    <property type="entry name" value="pKID"/>
    <property type="match status" value="1"/>
</dbReference>
<keyword evidence="2" id="KW-0805">Transcription regulation</keyword>
<evidence type="ECO:0000256" key="1">
    <source>
        <dbReference type="ARBA" id="ARBA00004123"/>
    </source>
</evidence>
<dbReference type="Gene3D" id="1.20.5.170">
    <property type="match status" value="1"/>
</dbReference>
<dbReference type="PANTHER" id="PTHR45879">
    <property type="entry name" value="CYCLIC AMP RESPONSE ELEMENT-BINDING PROTEIN B"/>
    <property type="match status" value="1"/>
</dbReference>
<dbReference type="SMART" id="SM00338">
    <property type="entry name" value="BRLZ"/>
    <property type="match status" value="1"/>
</dbReference>
<dbReference type="PANTHER" id="PTHR45879:SF3">
    <property type="entry name" value="CYCLIC AMP RESPONSE ELEMENT-BINDING PROTEIN B"/>
    <property type="match status" value="1"/>
</dbReference>
<dbReference type="GO" id="GO:0005634">
    <property type="term" value="C:nucleus"/>
    <property type="evidence" value="ECO:0007669"/>
    <property type="project" value="UniProtKB-SubCell"/>
</dbReference>
<keyword evidence="5" id="KW-0539">Nucleus</keyword>
<name>A0A6A4WPV7_AMPAM</name>
<evidence type="ECO:0000313" key="10">
    <source>
        <dbReference type="EMBL" id="KAF0309506.1"/>
    </source>
</evidence>
<dbReference type="FunFam" id="1.20.5.170:FF:000003">
    <property type="entry name" value="cAMP-responsive element modulator isoform X2"/>
    <property type="match status" value="1"/>
</dbReference>
<dbReference type="GO" id="GO:0000978">
    <property type="term" value="F:RNA polymerase II cis-regulatory region sequence-specific DNA binding"/>
    <property type="evidence" value="ECO:0007669"/>
    <property type="project" value="TreeGrafter"/>
</dbReference>
<dbReference type="GO" id="GO:0005667">
    <property type="term" value="C:transcription regulator complex"/>
    <property type="evidence" value="ECO:0007669"/>
    <property type="project" value="TreeGrafter"/>
</dbReference>
<comment type="subcellular location">
    <subcellularLocation>
        <location evidence="1">Nucleus</location>
    </subcellularLocation>
</comment>
<dbReference type="InterPro" id="IPR004827">
    <property type="entry name" value="bZIP"/>
</dbReference>
<feature type="compositionally biased region" description="Polar residues" evidence="7">
    <location>
        <begin position="29"/>
        <end position="42"/>
    </location>
</feature>
<dbReference type="GO" id="GO:0000981">
    <property type="term" value="F:DNA-binding transcription factor activity, RNA polymerase II-specific"/>
    <property type="evidence" value="ECO:0007669"/>
    <property type="project" value="TreeGrafter"/>
</dbReference>
<keyword evidence="11" id="KW-1185">Reference proteome</keyword>
<dbReference type="EMBL" id="VIIS01000394">
    <property type="protein sequence ID" value="KAF0309506.1"/>
    <property type="molecule type" value="Genomic_DNA"/>
</dbReference>
<evidence type="ECO:0000259" key="8">
    <source>
        <dbReference type="PROSITE" id="PS50217"/>
    </source>
</evidence>
<dbReference type="PROSITE" id="PS50953">
    <property type="entry name" value="KID"/>
    <property type="match status" value="1"/>
</dbReference>
<feature type="domain" description="BZIP" evidence="8">
    <location>
        <begin position="219"/>
        <end position="270"/>
    </location>
</feature>
<accession>A0A6A4WPV7</accession>
<dbReference type="InterPro" id="IPR001630">
    <property type="entry name" value="Leuzip_CREB"/>
</dbReference>
<dbReference type="Proteomes" id="UP000440578">
    <property type="component" value="Unassembled WGS sequence"/>
</dbReference>
<keyword evidence="4" id="KW-0804">Transcription</keyword>
<keyword evidence="3" id="KW-0238">DNA-binding</keyword>
<evidence type="ECO:0000256" key="6">
    <source>
        <dbReference type="SAM" id="Coils"/>
    </source>
</evidence>
<evidence type="ECO:0000259" key="9">
    <source>
        <dbReference type="PROSITE" id="PS50953"/>
    </source>
</evidence>
<dbReference type="PROSITE" id="PS00036">
    <property type="entry name" value="BZIP_BASIC"/>
    <property type="match status" value="1"/>
</dbReference>
<sequence length="278" mass="29919">MESGMDSAAADGLSIAPDTPKDALDGQADANSPSNQPSVIQSTQPVQFSKNNVILLNKAGVIQTAPNSSVQSLQVVDAESLPAQYEDEAARRRREILTRRPSYRKILNELGGGEISEDKGDGDVDTQGAANYQGNGIIKVIPANTIQISGADGVQGLQTLSMSSAGTGGGNTIVQYTQGDGQFFVPVSIPVTGSLKLDQGSSQHMVLTSSGEVVGEEVTKKREVRLFKNREAARECRRKKKEYIKCLENRVAVLENQNKALIEELKSLKELYCQKKLP</sequence>
<dbReference type="InterPro" id="IPR003102">
    <property type="entry name" value="CREB1-like_pKID"/>
</dbReference>
<comment type="caution">
    <text evidence="10">The sequence shown here is derived from an EMBL/GenBank/DDBJ whole genome shotgun (WGS) entry which is preliminary data.</text>
</comment>
<dbReference type="SUPFAM" id="SSF57959">
    <property type="entry name" value="Leucine zipper domain"/>
    <property type="match status" value="1"/>
</dbReference>
<evidence type="ECO:0000256" key="5">
    <source>
        <dbReference type="ARBA" id="ARBA00023242"/>
    </source>
</evidence>
<evidence type="ECO:0000256" key="2">
    <source>
        <dbReference type="ARBA" id="ARBA00023015"/>
    </source>
</evidence>
<feature type="coiled-coil region" evidence="6">
    <location>
        <begin position="237"/>
        <end position="271"/>
    </location>
</feature>
<dbReference type="Pfam" id="PF00170">
    <property type="entry name" value="bZIP_1"/>
    <property type="match status" value="1"/>
</dbReference>